<dbReference type="STRING" id="212667.VFDL14_08025"/>
<organism evidence="2 3">
    <name type="scientific">Vibrio fortis</name>
    <dbReference type="NCBI Taxonomy" id="212667"/>
    <lineage>
        <taxon>Bacteria</taxon>
        <taxon>Pseudomonadati</taxon>
        <taxon>Pseudomonadota</taxon>
        <taxon>Gammaproteobacteria</taxon>
        <taxon>Vibrionales</taxon>
        <taxon>Vibrionaceae</taxon>
        <taxon>Vibrio</taxon>
    </lineage>
</organism>
<gene>
    <name evidence="2" type="ORF">VFDL14_08025</name>
</gene>
<proteinExistence type="predicted"/>
<feature type="transmembrane region" description="Helical" evidence="1">
    <location>
        <begin position="159"/>
        <end position="178"/>
    </location>
</feature>
<evidence type="ECO:0000313" key="2">
    <source>
        <dbReference type="EMBL" id="KDN29479.1"/>
    </source>
</evidence>
<feature type="transmembrane region" description="Helical" evidence="1">
    <location>
        <begin position="29"/>
        <end position="46"/>
    </location>
</feature>
<keyword evidence="1" id="KW-0812">Transmembrane</keyword>
<sequence length="185" mass="20806">MRPLLTLLSALIIFSYPIAVYFGLNKFGLQAVGGVLATVFLVRIMTGGQAKIKELKHLAWVSGGAGLTLLLLGMLFKQHGWLTYYPVIVNLCMFTVFALSLTQPQTIIERLARLQEPELPQSGIDYTRKVTKVWCVFFVLNGAIALYTCFQSLELWTLYNGLISYLLAGVLFAVEWIVRQRVRQS</sequence>
<dbReference type="RefSeq" id="WP_032550098.1">
    <property type="nucleotide sequence ID" value="NZ_JFFR01000006.1"/>
</dbReference>
<keyword evidence="3" id="KW-1185">Reference proteome</keyword>
<accession>A0A066UZ18</accession>
<keyword evidence="1" id="KW-0472">Membrane</keyword>
<dbReference type="OrthoDB" id="8537043at2"/>
<feature type="transmembrane region" description="Helical" evidence="1">
    <location>
        <begin position="58"/>
        <end position="76"/>
    </location>
</feature>
<keyword evidence="1" id="KW-1133">Transmembrane helix</keyword>
<comment type="caution">
    <text evidence="2">The sequence shown here is derived from an EMBL/GenBank/DDBJ whole genome shotgun (WGS) entry which is preliminary data.</text>
</comment>
<protein>
    <submittedName>
        <fullName evidence="2">DNA gyrase subunit B</fullName>
    </submittedName>
</protein>
<feature type="transmembrane region" description="Helical" evidence="1">
    <location>
        <begin position="82"/>
        <end position="101"/>
    </location>
</feature>
<feature type="transmembrane region" description="Helical" evidence="1">
    <location>
        <begin position="133"/>
        <end position="153"/>
    </location>
</feature>
<evidence type="ECO:0000313" key="3">
    <source>
        <dbReference type="Proteomes" id="UP000027219"/>
    </source>
</evidence>
<evidence type="ECO:0000256" key="1">
    <source>
        <dbReference type="SAM" id="Phobius"/>
    </source>
</evidence>
<reference evidence="2 3" key="1">
    <citation type="submission" date="2014-02" db="EMBL/GenBank/DDBJ databases">
        <title>Vibrio fortis Dalian14 Genome Sequencing.</title>
        <authorList>
            <person name="Wang Y."/>
            <person name="Song L."/>
            <person name="Liu G."/>
            <person name="Ding J."/>
        </authorList>
    </citation>
    <scope>NUCLEOTIDE SEQUENCE [LARGE SCALE GENOMIC DNA]</scope>
    <source>
        <strain evidence="2 3">Dalian14</strain>
    </source>
</reference>
<dbReference type="EMBL" id="JFFR01000006">
    <property type="protein sequence ID" value="KDN29479.1"/>
    <property type="molecule type" value="Genomic_DNA"/>
</dbReference>
<dbReference type="Proteomes" id="UP000027219">
    <property type="component" value="Unassembled WGS sequence"/>
</dbReference>
<dbReference type="AlphaFoldDB" id="A0A066UZ18"/>
<name>A0A066UZ18_9VIBR</name>